<dbReference type="SMART" id="SM00256">
    <property type="entry name" value="FBOX"/>
    <property type="match status" value="1"/>
</dbReference>
<keyword evidence="3" id="KW-1185">Reference proteome</keyword>
<dbReference type="Proteomes" id="UP001497444">
    <property type="component" value="Chromosome 2"/>
</dbReference>
<reference evidence="2 3" key="1">
    <citation type="submission" date="2024-02" db="EMBL/GenBank/DDBJ databases">
        <authorList>
            <consortium name="ELIXIR-Norway"/>
            <consortium name="Elixir Norway"/>
        </authorList>
    </citation>
    <scope>NUCLEOTIDE SEQUENCE [LARGE SCALE GENOMIC DNA]</scope>
</reference>
<evidence type="ECO:0000259" key="1">
    <source>
        <dbReference type="PROSITE" id="PS50181"/>
    </source>
</evidence>
<dbReference type="InterPro" id="IPR050796">
    <property type="entry name" value="SCF_F-box_component"/>
</dbReference>
<dbReference type="InterPro" id="IPR001810">
    <property type="entry name" value="F-box_dom"/>
</dbReference>
<protein>
    <recommendedName>
        <fullName evidence="1">F-box domain-containing protein</fullName>
    </recommendedName>
</protein>
<proteinExistence type="predicted"/>
<dbReference type="SUPFAM" id="SSF117281">
    <property type="entry name" value="Kelch motif"/>
    <property type="match status" value="1"/>
</dbReference>
<accession>A0ABP0WRU5</accession>
<dbReference type="InterPro" id="IPR015915">
    <property type="entry name" value="Kelch-typ_b-propeller"/>
</dbReference>
<dbReference type="PANTHER" id="PTHR31672">
    <property type="entry name" value="BNACNNG10540D PROTEIN"/>
    <property type="match status" value="1"/>
</dbReference>
<dbReference type="SUPFAM" id="SSF81383">
    <property type="entry name" value="F-box domain"/>
    <property type="match status" value="1"/>
</dbReference>
<dbReference type="Gene3D" id="1.20.1280.50">
    <property type="match status" value="1"/>
</dbReference>
<dbReference type="NCBIfam" id="TIGR01640">
    <property type="entry name" value="F_box_assoc_1"/>
    <property type="match status" value="1"/>
</dbReference>
<name>A0ABP0WRU5_9BRYO</name>
<feature type="domain" description="F-box" evidence="1">
    <location>
        <begin position="19"/>
        <end position="60"/>
    </location>
</feature>
<dbReference type="InterPro" id="IPR017451">
    <property type="entry name" value="F-box-assoc_interact_dom"/>
</dbReference>
<dbReference type="EMBL" id="OZ020097">
    <property type="protein sequence ID" value="CAK9269599.1"/>
    <property type="molecule type" value="Genomic_DNA"/>
</dbReference>
<evidence type="ECO:0000313" key="2">
    <source>
        <dbReference type="EMBL" id="CAK9269599.1"/>
    </source>
</evidence>
<organism evidence="2 3">
    <name type="scientific">Sphagnum jensenii</name>
    <dbReference type="NCBI Taxonomy" id="128206"/>
    <lineage>
        <taxon>Eukaryota</taxon>
        <taxon>Viridiplantae</taxon>
        <taxon>Streptophyta</taxon>
        <taxon>Embryophyta</taxon>
        <taxon>Bryophyta</taxon>
        <taxon>Sphagnophytina</taxon>
        <taxon>Sphagnopsida</taxon>
        <taxon>Sphagnales</taxon>
        <taxon>Sphagnaceae</taxon>
        <taxon>Sphagnum</taxon>
    </lineage>
</organism>
<sequence length="398" mass="44530">MEDSETCGAVASAESWDGSMPEDVVELILKRLPPRSLVRFRAVCKRWYALISHPTLHADNELCPPLAEPWMLMLSQDRTASSSLISSSSSSSPRSLLHAYIPSLRRWHTLHLPKKVCASFPFLEAAGGNLVCLSDDDSAGGQLSSSKENGALTRVLVCNPLMKTWQELPPLQAGVKIRCIGVDPETKAFRILATYTSTPNAEDHEHHWQSAQTFVQVYDSEFDGWRLISAPVPAMATGATPICCNSRFYFLGSNFHLFGLDMEQEVWIEVHTNSLPLGIGVSCEDRKLVESDGHFILFTAEVDLYGKREFTIWLLNEELQWEPAARPPWSISSQFLNASSKSFSVLATQSGSSIFLKNMQSSRVAHLELNFVHGEGRWMWLPDLHIPSNTLLLQPFWI</sequence>
<dbReference type="PROSITE" id="PS50181">
    <property type="entry name" value="FBOX"/>
    <property type="match status" value="1"/>
</dbReference>
<dbReference type="Pfam" id="PF00646">
    <property type="entry name" value="F-box"/>
    <property type="match status" value="1"/>
</dbReference>
<evidence type="ECO:0000313" key="3">
    <source>
        <dbReference type="Proteomes" id="UP001497444"/>
    </source>
</evidence>
<dbReference type="InterPro" id="IPR036047">
    <property type="entry name" value="F-box-like_dom_sf"/>
</dbReference>
<gene>
    <name evidence="2" type="ORF">CSSPJE1EN1_LOCUS15077</name>
</gene>
<dbReference type="CDD" id="cd22157">
    <property type="entry name" value="F-box_AtFBW1-like"/>
    <property type="match status" value="1"/>
</dbReference>